<dbReference type="EMBL" id="ARYL01000013">
    <property type="protein sequence ID" value="KDA02536.1"/>
    <property type="molecule type" value="Genomic_DNA"/>
</dbReference>
<protein>
    <submittedName>
        <fullName evidence="3">Uncharacterized protein</fullName>
    </submittedName>
</protein>
<keyword evidence="2" id="KW-1133">Transmembrane helix</keyword>
<accession>A0A059G6T7</accession>
<feature type="transmembrane region" description="Helical" evidence="2">
    <location>
        <begin position="21"/>
        <end position="38"/>
    </location>
</feature>
<dbReference type="eggNOG" id="ENOG5031330">
    <property type="taxonomic scope" value="Bacteria"/>
</dbReference>
<dbReference type="STRING" id="1280953.HOC_09959"/>
<proteinExistence type="predicted"/>
<keyword evidence="2" id="KW-0472">Membrane</keyword>
<name>A0A059G6T7_9PROT</name>
<dbReference type="PATRIC" id="fig|1280953.3.peg.2013"/>
<gene>
    <name evidence="3" type="ORF">HOC_09959</name>
</gene>
<sequence>MNRPGNTLTQSTSPLQTALGLRLATLLAFPFGVLLVALMERSALMIVLLAAAMMGVSLVERLRLARLTGNPAPIAMTALLPGFAVRLGGLAGLFIVFLGFLALFRDTSLARGFGLEDAAILIGITGFALAANAISARIATTEVGAVMSTMNASFRDANPGARMTGGDIIEGEFHDAEDDTDPATRR</sequence>
<reference evidence="3 4" key="1">
    <citation type="journal article" date="2014" name="Antonie Van Leeuwenhoek">
        <title>Hyphomonas beringensis sp. nov. and Hyphomonas chukchiensis sp. nov., isolated from surface seawater of the Bering Sea and Chukchi Sea.</title>
        <authorList>
            <person name="Li C."/>
            <person name="Lai Q."/>
            <person name="Li G."/>
            <person name="Dong C."/>
            <person name="Wang J."/>
            <person name="Liao Y."/>
            <person name="Shao Z."/>
        </authorList>
    </citation>
    <scope>NUCLEOTIDE SEQUENCE [LARGE SCALE GENOMIC DNA]</scope>
    <source>
        <strain evidence="3 4">SCH89</strain>
    </source>
</reference>
<dbReference type="AlphaFoldDB" id="A0A059G6T7"/>
<organism evidence="3 4">
    <name type="scientific">Hyphomonas oceanitis SCH89</name>
    <dbReference type="NCBI Taxonomy" id="1280953"/>
    <lineage>
        <taxon>Bacteria</taxon>
        <taxon>Pseudomonadati</taxon>
        <taxon>Pseudomonadota</taxon>
        <taxon>Alphaproteobacteria</taxon>
        <taxon>Hyphomonadales</taxon>
        <taxon>Hyphomonadaceae</taxon>
        <taxon>Hyphomonas</taxon>
    </lineage>
</organism>
<dbReference type="OrthoDB" id="7619943at2"/>
<evidence type="ECO:0000256" key="2">
    <source>
        <dbReference type="SAM" id="Phobius"/>
    </source>
</evidence>
<dbReference type="RefSeq" id="WP_035538039.1">
    <property type="nucleotide sequence ID" value="NZ_ARYL01000013.1"/>
</dbReference>
<feature type="transmembrane region" description="Helical" evidence="2">
    <location>
        <begin position="44"/>
        <end position="62"/>
    </location>
</feature>
<feature type="transmembrane region" description="Helical" evidence="2">
    <location>
        <begin position="119"/>
        <end position="140"/>
    </location>
</feature>
<evidence type="ECO:0000313" key="3">
    <source>
        <dbReference type="EMBL" id="KDA02536.1"/>
    </source>
</evidence>
<keyword evidence="4" id="KW-1185">Reference proteome</keyword>
<feature type="compositionally biased region" description="Acidic residues" evidence="1">
    <location>
        <begin position="175"/>
        <end position="186"/>
    </location>
</feature>
<dbReference type="Proteomes" id="UP000024942">
    <property type="component" value="Unassembled WGS sequence"/>
</dbReference>
<feature type="transmembrane region" description="Helical" evidence="2">
    <location>
        <begin position="83"/>
        <end position="104"/>
    </location>
</feature>
<evidence type="ECO:0000256" key="1">
    <source>
        <dbReference type="SAM" id="MobiDB-lite"/>
    </source>
</evidence>
<keyword evidence="2" id="KW-0812">Transmembrane</keyword>
<feature type="region of interest" description="Disordered" evidence="1">
    <location>
        <begin position="167"/>
        <end position="186"/>
    </location>
</feature>
<evidence type="ECO:0000313" key="4">
    <source>
        <dbReference type="Proteomes" id="UP000024942"/>
    </source>
</evidence>
<comment type="caution">
    <text evidence="3">The sequence shown here is derived from an EMBL/GenBank/DDBJ whole genome shotgun (WGS) entry which is preliminary data.</text>
</comment>